<evidence type="ECO:0000313" key="3">
    <source>
        <dbReference type="EMBL" id="MBO8474005.1"/>
    </source>
</evidence>
<organism evidence="3 4">
    <name type="scientific">Candidatus Cryptobacteroides faecigallinarum</name>
    <dbReference type="NCBI Taxonomy" id="2840763"/>
    <lineage>
        <taxon>Bacteria</taxon>
        <taxon>Pseudomonadati</taxon>
        <taxon>Bacteroidota</taxon>
        <taxon>Bacteroidia</taxon>
        <taxon>Bacteroidales</taxon>
        <taxon>Candidatus Cryptobacteroides</taxon>
    </lineage>
</organism>
<dbReference type="InterPro" id="IPR051534">
    <property type="entry name" value="CBASS_pafABC_assoc_protein"/>
</dbReference>
<dbReference type="AlphaFoldDB" id="A0A9D9NHY0"/>
<dbReference type="PROSITE" id="PS52050">
    <property type="entry name" value="WYL"/>
    <property type="match status" value="1"/>
</dbReference>
<feature type="domain" description="WYL" evidence="1">
    <location>
        <begin position="120"/>
        <end position="187"/>
    </location>
</feature>
<name>A0A9D9NHY0_9BACT</name>
<evidence type="ECO:0000313" key="4">
    <source>
        <dbReference type="Proteomes" id="UP000823757"/>
    </source>
</evidence>
<dbReference type="Pfam" id="PF13280">
    <property type="entry name" value="WYL"/>
    <property type="match status" value="1"/>
</dbReference>
<evidence type="ECO:0000259" key="2">
    <source>
        <dbReference type="Pfam" id="PF25583"/>
    </source>
</evidence>
<dbReference type="PANTHER" id="PTHR34580">
    <property type="match status" value="1"/>
</dbReference>
<feature type="domain" description="WCX" evidence="2">
    <location>
        <begin position="218"/>
        <end position="295"/>
    </location>
</feature>
<dbReference type="Pfam" id="PF25583">
    <property type="entry name" value="WCX"/>
    <property type="match status" value="1"/>
</dbReference>
<comment type="caution">
    <text evidence="3">The sequence shown here is derived from an EMBL/GenBank/DDBJ whole genome shotgun (WGS) entry which is preliminary data.</text>
</comment>
<dbReference type="Proteomes" id="UP000823757">
    <property type="component" value="Unassembled WGS sequence"/>
</dbReference>
<gene>
    <name evidence="3" type="ORF">IAB91_01765</name>
</gene>
<evidence type="ECO:0000259" key="1">
    <source>
        <dbReference type="Pfam" id="PF13280"/>
    </source>
</evidence>
<dbReference type="EMBL" id="JADIMD010000023">
    <property type="protein sequence ID" value="MBO8474005.1"/>
    <property type="molecule type" value="Genomic_DNA"/>
</dbReference>
<dbReference type="InterPro" id="IPR026881">
    <property type="entry name" value="WYL_dom"/>
</dbReference>
<dbReference type="InterPro" id="IPR057727">
    <property type="entry name" value="WCX_dom"/>
</dbReference>
<reference evidence="3" key="2">
    <citation type="journal article" date="2021" name="PeerJ">
        <title>Extensive microbial diversity within the chicken gut microbiome revealed by metagenomics and culture.</title>
        <authorList>
            <person name="Gilroy R."/>
            <person name="Ravi A."/>
            <person name="Getino M."/>
            <person name="Pursley I."/>
            <person name="Horton D.L."/>
            <person name="Alikhan N.F."/>
            <person name="Baker D."/>
            <person name="Gharbi K."/>
            <person name="Hall N."/>
            <person name="Watson M."/>
            <person name="Adriaenssens E.M."/>
            <person name="Foster-Nyarko E."/>
            <person name="Jarju S."/>
            <person name="Secka A."/>
            <person name="Antonio M."/>
            <person name="Oren A."/>
            <person name="Chaudhuri R.R."/>
            <person name="La Ragione R."/>
            <person name="Hildebrand F."/>
            <person name="Pallen M.J."/>
        </authorList>
    </citation>
    <scope>NUCLEOTIDE SEQUENCE</scope>
    <source>
        <strain evidence="3">B1-13419</strain>
    </source>
</reference>
<sequence>MVSELLKKYIWLIQTFVRARENGLTLEELCSKWEARFGTGYSRRTFNNHREAIEDLFNIRISCNRSTNRYYIGDTDDISDERAASAWLINTFTINEMLSLSKERLSGRVSVEDIPSGQKHLTPILEAMTDNMELKAGYRKYASGETSEYTLQPYALKESARRWYLIANCIEKKSVRVYGLDRIVSLEQTGRKFTMPAGFDADALFATNFGVYLSTERPVEIRFRASAKEAGYLRDLPIHPSQKEIGDDGVRITFSIFVRPNESLMMELFRLGSRIEVLSPESVRQQLTQEAAKVLQQYSGTDMP</sequence>
<proteinExistence type="predicted"/>
<reference evidence="3" key="1">
    <citation type="submission" date="2020-10" db="EMBL/GenBank/DDBJ databases">
        <authorList>
            <person name="Gilroy R."/>
        </authorList>
    </citation>
    <scope>NUCLEOTIDE SEQUENCE</scope>
    <source>
        <strain evidence="3">B1-13419</strain>
    </source>
</reference>
<accession>A0A9D9NHY0</accession>
<protein>
    <submittedName>
        <fullName evidence="3">WYL domain-containing protein</fullName>
    </submittedName>
</protein>
<dbReference type="PANTHER" id="PTHR34580:SF9">
    <property type="entry name" value="SLL5097 PROTEIN"/>
    <property type="match status" value="1"/>
</dbReference>